<name>A0A6P0HR16_9ACTN</name>
<dbReference type="EMBL" id="JAAGXA010000022">
    <property type="protein sequence ID" value="NEN80527.1"/>
    <property type="molecule type" value="Genomic_DNA"/>
</dbReference>
<evidence type="ECO:0000313" key="2">
    <source>
        <dbReference type="Proteomes" id="UP000468687"/>
    </source>
</evidence>
<dbReference type="Proteomes" id="UP000468687">
    <property type="component" value="Unassembled WGS sequence"/>
</dbReference>
<comment type="caution">
    <text evidence="1">The sequence shown here is derived from an EMBL/GenBank/DDBJ whole genome shotgun (WGS) entry which is preliminary data.</text>
</comment>
<evidence type="ECO:0000313" key="1">
    <source>
        <dbReference type="EMBL" id="NEN80527.1"/>
    </source>
</evidence>
<protein>
    <submittedName>
        <fullName evidence="1">XRE family transcriptional regulator</fullName>
    </submittedName>
</protein>
<accession>A0A6P0HR16</accession>
<proteinExistence type="predicted"/>
<sequence>MSLAAVEPDRPEEFAPALRAAVDASGLGLESIQRRLAQRGVRISVATLSYWQTGARTPGRRASLEVVAQLECLLDVPRGSLVALVPPPRPRGPVQRRTDEVTVPRFTEREAVRRVTEAVENPDSLLLGRLSHHDDVVIGPDRRLAAARTRIVGRAEADGLTGMGITQFLDDRTAGTPRLAVRSGGQVAHEVLDADHRVVGVALRYDEPLQRGESVLIDYELTTDGPGPRDASYDASCSLAVREYVLSVRFDPDDLPSRCEAYQLQRDGTPVRPRRRIRLDRRGQALLVALDCPPGTVGMAWEWDAPLDGRVSGR</sequence>
<dbReference type="RefSeq" id="WP_163774495.1">
    <property type="nucleotide sequence ID" value="NZ_JAAGXA010000022.1"/>
</dbReference>
<gene>
    <name evidence="1" type="ORF">G3T38_19940</name>
</gene>
<keyword evidence="2" id="KW-1185">Reference proteome</keyword>
<organism evidence="1 2">
    <name type="scientific">Nocardioides zeae</name>
    <dbReference type="NCBI Taxonomy" id="1457234"/>
    <lineage>
        <taxon>Bacteria</taxon>
        <taxon>Bacillati</taxon>
        <taxon>Actinomycetota</taxon>
        <taxon>Actinomycetes</taxon>
        <taxon>Propionibacteriales</taxon>
        <taxon>Nocardioidaceae</taxon>
        <taxon>Nocardioides</taxon>
    </lineage>
</organism>
<dbReference type="AlphaFoldDB" id="A0A6P0HR16"/>
<reference evidence="1 2" key="1">
    <citation type="journal article" date="2014" name="Int. J. Syst. Evol. Microbiol.">
        <title>Nocardioides zeae sp. nov., isolated from the stem of Zea mays.</title>
        <authorList>
            <person name="Glaeser S.P."/>
            <person name="McInroy J.A."/>
            <person name="Busse H.J."/>
            <person name="Kampfer P."/>
        </authorList>
    </citation>
    <scope>NUCLEOTIDE SEQUENCE [LARGE SCALE GENOMIC DNA]</scope>
    <source>
        <strain evidence="1 2">JCM 30728</strain>
    </source>
</reference>